<dbReference type="Pfam" id="PF01753">
    <property type="entry name" value="zf-MYND"/>
    <property type="match status" value="1"/>
</dbReference>
<dbReference type="InterPro" id="IPR002893">
    <property type="entry name" value="Znf_MYND"/>
</dbReference>
<evidence type="ECO:0000259" key="5">
    <source>
        <dbReference type="PROSITE" id="PS50865"/>
    </source>
</evidence>
<dbReference type="AlphaFoldDB" id="A0A8S0XJD6"/>
<keyword evidence="7" id="KW-1185">Reference proteome</keyword>
<comment type="caution">
    <text evidence="6">The sequence shown here is derived from an EMBL/GenBank/DDBJ whole genome shotgun (WGS) entry which is preliminary data.</text>
</comment>
<evidence type="ECO:0000256" key="3">
    <source>
        <dbReference type="ARBA" id="ARBA00022833"/>
    </source>
</evidence>
<proteinExistence type="predicted"/>
<accession>A0A8S0XJD6</accession>
<dbReference type="EMBL" id="CACVBS010000002">
    <property type="protein sequence ID" value="CAA7258463.1"/>
    <property type="molecule type" value="Genomic_DNA"/>
</dbReference>
<evidence type="ECO:0000256" key="1">
    <source>
        <dbReference type="ARBA" id="ARBA00022723"/>
    </source>
</evidence>
<gene>
    <name evidence="6" type="ORF">AAE3_LOCUS987</name>
</gene>
<dbReference type="PROSITE" id="PS50865">
    <property type="entry name" value="ZF_MYND_2"/>
    <property type="match status" value="1"/>
</dbReference>
<dbReference type="Gene3D" id="6.10.140.2220">
    <property type="match status" value="1"/>
</dbReference>
<evidence type="ECO:0000313" key="7">
    <source>
        <dbReference type="Proteomes" id="UP000467700"/>
    </source>
</evidence>
<keyword evidence="1" id="KW-0479">Metal-binding</keyword>
<evidence type="ECO:0000313" key="6">
    <source>
        <dbReference type="EMBL" id="CAA7258463.1"/>
    </source>
</evidence>
<evidence type="ECO:0000256" key="4">
    <source>
        <dbReference type="PROSITE-ProRule" id="PRU00134"/>
    </source>
</evidence>
<evidence type="ECO:0000256" key="2">
    <source>
        <dbReference type="ARBA" id="ARBA00022771"/>
    </source>
</evidence>
<dbReference type="Proteomes" id="UP000467700">
    <property type="component" value="Unassembled WGS sequence"/>
</dbReference>
<keyword evidence="2 4" id="KW-0863">Zinc-finger</keyword>
<keyword evidence="3" id="KW-0862">Zinc</keyword>
<protein>
    <recommendedName>
        <fullName evidence="5">MYND-type domain-containing protein</fullName>
    </recommendedName>
</protein>
<dbReference type="GO" id="GO:0008270">
    <property type="term" value="F:zinc ion binding"/>
    <property type="evidence" value="ECO:0007669"/>
    <property type="project" value="UniProtKB-KW"/>
</dbReference>
<dbReference type="SUPFAM" id="SSF144232">
    <property type="entry name" value="HIT/MYND zinc finger-like"/>
    <property type="match status" value="1"/>
</dbReference>
<dbReference type="OrthoDB" id="2998255at2759"/>
<feature type="domain" description="MYND-type" evidence="5">
    <location>
        <begin position="392"/>
        <end position="440"/>
    </location>
</feature>
<sequence>MPRKKTKSTRQADTSTAEQAMEFFLSSIRDPHKVTHCGRCLCGALLTAVAAEPDRPIDTPEKLPASIRKNLEFWNLLLSFFVTPRTDEEIDCLLTAFSECRCQLTESGIHIYHEKGEKAEEGSMNRTWMEHYAPPEARAKYSAVRCTFVVQGFAILCAGLHDGGIEPVAKGVTHTWPSTPLDLVPFGADELVQTMLQWYRLVPDPIVIQLTTRILHTTRFVLIPSLYKYRFAHTFVDIVRNILDLTVAELAKPEPTSEDVKANRMRYNHLLRGLLDFLHEVVDELPQDSISDVIFGCETKIMQLCSMIVYLSSDLRLRASEILKEETVTLFAAYGQTLFRFFHIHMYPRPNIPLHPDIVKLDNFKFPPPTSVRTVPKYVICDIAYFHNETRCSACKCPNSIQSAGKNFQRCSRCHAVSYCGRQCQTVAWRDEKFPHKRICRAIRFLIDAAGGPGYFWHIPNAPQAAFLSMIPGVQVEPFLAFESFILENWRKAGITEDHEDLNYVYDWSRSIAATRNMPDGSKWTPGFPDYEEALSKLTVPLGRGPRRKHFPSR</sequence>
<reference evidence="6 7" key="1">
    <citation type="submission" date="2020-01" db="EMBL/GenBank/DDBJ databases">
        <authorList>
            <person name="Gupta K D."/>
        </authorList>
    </citation>
    <scope>NUCLEOTIDE SEQUENCE [LARGE SCALE GENOMIC DNA]</scope>
</reference>
<organism evidence="6 7">
    <name type="scientific">Cyclocybe aegerita</name>
    <name type="common">Black poplar mushroom</name>
    <name type="synonym">Agrocybe aegerita</name>
    <dbReference type="NCBI Taxonomy" id="1973307"/>
    <lineage>
        <taxon>Eukaryota</taxon>
        <taxon>Fungi</taxon>
        <taxon>Dikarya</taxon>
        <taxon>Basidiomycota</taxon>
        <taxon>Agaricomycotina</taxon>
        <taxon>Agaricomycetes</taxon>
        <taxon>Agaricomycetidae</taxon>
        <taxon>Agaricales</taxon>
        <taxon>Agaricineae</taxon>
        <taxon>Bolbitiaceae</taxon>
        <taxon>Cyclocybe</taxon>
    </lineage>
</organism>
<name>A0A8S0XJD6_CYCAE</name>